<evidence type="ECO:0000313" key="4">
    <source>
        <dbReference type="Proteomes" id="UP000320216"/>
    </source>
</evidence>
<reference evidence="3 4" key="1">
    <citation type="submission" date="2019-07" db="EMBL/GenBank/DDBJ databases">
        <title>Full genome sequence of Humibacter sp. WJ7-1.</title>
        <authorList>
            <person name="Im W.-T."/>
        </authorList>
    </citation>
    <scope>NUCLEOTIDE SEQUENCE [LARGE SCALE GENOMIC DNA]</scope>
    <source>
        <strain evidence="3 4">WJ7-1</strain>
    </source>
</reference>
<dbReference type="Proteomes" id="UP000320216">
    <property type="component" value="Chromosome"/>
</dbReference>
<evidence type="ECO:0000313" key="3">
    <source>
        <dbReference type="EMBL" id="QDZ15206.1"/>
    </source>
</evidence>
<evidence type="ECO:0000256" key="1">
    <source>
        <dbReference type="SAM" id="MobiDB-lite"/>
    </source>
</evidence>
<protein>
    <submittedName>
        <fullName evidence="3">DUF4097 family beta strand repeat protein</fullName>
    </submittedName>
</protein>
<feature type="region of interest" description="Disordered" evidence="1">
    <location>
        <begin position="262"/>
        <end position="290"/>
    </location>
</feature>
<evidence type="ECO:0000259" key="2">
    <source>
        <dbReference type="Pfam" id="PF13349"/>
    </source>
</evidence>
<accession>A0A5B8M4G7</accession>
<dbReference type="Pfam" id="PF13349">
    <property type="entry name" value="DUF4097"/>
    <property type="match status" value="1"/>
</dbReference>
<dbReference type="InterPro" id="IPR025164">
    <property type="entry name" value="Toastrack_DUF4097"/>
</dbReference>
<dbReference type="EMBL" id="CP042305">
    <property type="protein sequence ID" value="QDZ15206.1"/>
    <property type="molecule type" value="Genomic_DNA"/>
</dbReference>
<dbReference type="OrthoDB" id="3232569at2"/>
<dbReference type="KEGG" id="huw:FPZ11_10950"/>
<organism evidence="3 4">
    <name type="scientific">Humibacter ginsenosidimutans</name>
    <dbReference type="NCBI Taxonomy" id="2599293"/>
    <lineage>
        <taxon>Bacteria</taxon>
        <taxon>Bacillati</taxon>
        <taxon>Actinomycetota</taxon>
        <taxon>Actinomycetes</taxon>
        <taxon>Micrococcales</taxon>
        <taxon>Microbacteriaceae</taxon>
        <taxon>Humibacter</taxon>
    </lineage>
</organism>
<proteinExistence type="predicted"/>
<dbReference type="RefSeq" id="WP_146320852.1">
    <property type="nucleotide sequence ID" value="NZ_CP042305.1"/>
</dbReference>
<dbReference type="AlphaFoldDB" id="A0A5B8M4G7"/>
<feature type="domain" description="DUF4097" evidence="2">
    <location>
        <begin position="33"/>
        <end position="264"/>
    </location>
</feature>
<sequence length="290" mass="30876">MAQERWIVNPGDSKTIDFEVVRKLKVSLIAGRVDVIGHDERTARVEVSNVTGKELKVTIDGDTLEVDHPQWRWDNFIDVFRSWRGRAGADVTILVPRDVELKLGVVSAVALVSGLVTDAKLSTVSGEITTDGIVGDLDLNTVSGELTARDHRGEVFAHTVSGDITVSGSVTKLGVDSVSANIYLDLFGTPFEVKSNSVSGDLTMRLDENVGVRYRINTVSGVAHLDGTTVIKGSMGKTYTSQSGSLDGKWLDVSSSSVSGNISVVRRQPSTSTSAQATDAPATDTAEGAE</sequence>
<gene>
    <name evidence="3" type="ORF">FPZ11_10950</name>
</gene>
<name>A0A5B8M4G7_9MICO</name>
<keyword evidence="4" id="KW-1185">Reference proteome</keyword>